<dbReference type="InterPro" id="IPR036397">
    <property type="entry name" value="RNaseH_sf"/>
</dbReference>
<dbReference type="Pfam" id="PF00075">
    <property type="entry name" value="RNase_H"/>
    <property type="match status" value="1"/>
</dbReference>
<dbReference type="Gene3D" id="3.30.420.10">
    <property type="entry name" value="Ribonuclease H-like superfamily/Ribonuclease H"/>
    <property type="match status" value="1"/>
</dbReference>
<evidence type="ECO:0000259" key="1">
    <source>
        <dbReference type="PROSITE" id="PS50879"/>
    </source>
</evidence>
<evidence type="ECO:0000313" key="3">
    <source>
        <dbReference type="Proteomes" id="UP000824596"/>
    </source>
</evidence>
<gene>
    <name evidence="2" type="ORF">HRG_02251</name>
</gene>
<dbReference type="RefSeq" id="XP_044724355.1">
    <property type="nucleotide sequence ID" value="XM_044860722.1"/>
</dbReference>
<evidence type="ECO:0000313" key="2">
    <source>
        <dbReference type="EMBL" id="KAH0966842.1"/>
    </source>
</evidence>
<dbReference type="InterPro" id="IPR012337">
    <property type="entry name" value="RNaseH-like_sf"/>
</dbReference>
<dbReference type="AlphaFoldDB" id="A0A9P8N4K9"/>
<accession>A0A9P8N4K9</accession>
<reference evidence="2" key="1">
    <citation type="submission" date="2021-09" db="EMBL/GenBank/DDBJ databases">
        <title>A high-quality genome of the endoparasitic fungus Hirsutella rhossiliensis with a comparison of Hirsutella genomes reveals transposable elements contributing to genome size variation.</title>
        <authorList>
            <person name="Lin R."/>
            <person name="Jiao Y."/>
            <person name="Sun X."/>
            <person name="Ling J."/>
            <person name="Xie B."/>
            <person name="Cheng X."/>
        </authorList>
    </citation>
    <scope>NUCLEOTIDE SEQUENCE</scope>
    <source>
        <strain evidence="2">HR02</strain>
    </source>
</reference>
<dbReference type="Proteomes" id="UP000824596">
    <property type="component" value="Unassembled WGS sequence"/>
</dbReference>
<dbReference type="GO" id="GO:0003676">
    <property type="term" value="F:nucleic acid binding"/>
    <property type="evidence" value="ECO:0007669"/>
    <property type="project" value="InterPro"/>
</dbReference>
<proteinExistence type="predicted"/>
<feature type="domain" description="RNase H type-1" evidence="1">
    <location>
        <begin position="1"/>
        <end position="86"/>
    </location>
</feature>
<dbReference type="SUPFAM" id="SSF53098">
    <property type="entry name" value="Ribonuclease H-like"/>
    <property type="match status" value="1"/>
</dbReference>
<sequence length="221" mass="24703">MKVKGWLRTLSPRTLVTPDTALSFTGTEPLFRAAKAVLDLRRSSTLRRQFQSLAREHGAVEIRWIPGHADIPGNEEADALAKAGASLPEPADNTPTLAHLRRIARQQPKVAFKAWWETSAPKRYKELGLNATTSCPPELTLSRNLLHHLLAAGTHHGDFADYHKRFAPTHIFYCRKIAPHHRLRLGPSPAAAVSRALGDDFDKFVRLVKASSFFVRTCPRH</sequence>
<dbReference type="OrthoDB" id="5077812at2759"/>
<protein>
    <submittedName>
        <fullName evidence="2">RNase H domain-containing protein</fullName>
    </submittedName>
</protein>
<dbReference type="PROSITE" id="PS50879">
    <property type="entry name" value="RNASE_H_1"/>
    <property type="match status" value="1"/>
</dbReference>
<dbReference type="EMBL" id="JAIZPD010000002">
    <property type="protein sequence ID" value="KAH0966842.1"/>
    <property type="molecule type" value="Genomic_DNA"/>
</dbReference>
<organism evidence="2 3">
    <name type="scientific">Hirsutella rhossiliensis</name>
    <dbReference type="NCBI Taxonomy" id="111463"/>
    <lineage>
        <taxon>Eukaryota</taxon>
        <taxon>Fungi</taxon>
        <taxon>Dikarya</taxon>
        <taxon>Ascomycota</taxon>
        <taxon>Pezizomycotina</taxon>
        <taxon>Sordariomycetes</taxon>
        <taxon>Hypocreomycetidae</taxon>
        <taxon>Hypocreales</taxon>
        <taxon>Ophiocordycipitaceae</taxon>
        <taxon>Hirsutella</taxon>
    </lineage>
</organism>
<keyword evidence="3" id="KW-1185">Reference proteome</keyword>
<dbReference type="GO" id="GO:0004523">
    <property type="term" value="F:RNA-DNA hybrid ribonuclease activity"/>
    <property type="evidence" value="ECO:0007669"/>
    <property type="project" value="InterPro"/>
</dbReference>
<comment type="caution">
    <text evidence="2">The sequence shown here is derived from an EMBL/GenBank/DDBJ whole genome shotgun (WGS) entry which is preliminary data.</text>
</comment>
<dbReference type="GeneID" id="68351380"/>
<dbReference type="InterPro" id="IPR002156">
    <property type="entry name" value="RNaseH_domain"/>
</dbReference>
<name>A0A9P8N4K9_9HYPO</name>